<dbReference type="Proteomes" id="UP001629244">
    <property type="component" value="Unassembled WGS sequence"/>
</dbReference>
<accession>A0ABW8YPV5</accession>
<evidence type="ECO:0000256" key="5">
    <source>
        <dbReference type="ARBA" id="ARBA00023136"/>
    </source>
</evidence>
<comment type="similarity">
    <text evidence="6">Belongs to the SEDS family. MrdB/RodA subfamily.</text>
</comment>
<keyword evidence="8" id="KW-1185">Reference proteome</keyword>
<dbReference type="InterPro" id="IPR011923">
    <property type="entry name" value="RodA/MrdB"/>
</dbReference>
<comment type="function">
    <text evidence="6">Peptidoglycan polymerase that is essential for cell wall elongation.</text>
</comment>
<feature type="transmembrane region" description="Helical" evidence="6">
    <location>
        <begin position="20"/>
        <end position="39"/>
    </location>
</feature>
<sequence>MSHIGPGFVPAPVMRLPWGALLLVMAIGGFGTAMLYSAAGGSFGPWALSHGARFSVFLAIALAMSRVPVDWYRQMALPAYGICLVLIILTELIGHVAGGAQSWLDLGFMRLQPSELMKLNLVLALARFYEMLPAGETRKFGAIWPAAIIILLPAALVLVQPDLGTAMMIIVGGATMMFLAGVPVRLFIAGAFAAAVAIPLMINYGMQEYQQKRVLIFLNPEQDPLGAGYHITQSKIAIGSGGLFGKGFGNGTQVHLNYLPEGHTDFVFALVAEEFGLVGGVALITAFIALCLWAIGVATRANSKFERLTAAGIAATIFFYVAINLLMVMGLAPVTGIPLPLVSHGGSSMMTVMLAIGILFAIDRQNRQNARTARW</sequence>
<dbReference type="EC" id="2.4.99.28" evidence="6"/>
<gene>
    <name evidence="6 7" type="primary">rodA</name>
    <name evidence="6" type="synonym">mrdB</name>
    <name evidence="7" type="ORF">ABS767_13315</name>
</gene>
<feature type="transmembrane region" description="Helical" evidence="6">
    <location>
        <begin position="187"/>
        <end position="206"/>
    </location>
</feature>
<keyword evidence="6" id="KW-0961">Cell wall biogenesis/degradation</keyword>
<protein>
    <recommendedName>
        <fullName evidence="6">Peptidoglycan glycosyltransferase MrdB</fullName>
        <shortName evidence="6">PGT</shortName>
        <ecNumber evidence="6">2.4.99.28</ecNumber>
    </recommendedName>
    <alternativeName>
        <fullName evidence="6">Cell elongation protein RodA</fullName>
    </alternativeName>
    <alternativeName>
        <fullName evidence="6">Cell wall polymerase</fullName>
    </alternativeName>
    <alternativeName>
        <fullName evidence="6">Peptidoglycan polymerase</fullName>
        <shortName evidence="6">PG polymerase</shortName>
    </alternativeName>
</protein>
<dbReference type="PANTHER" id="PTHR30474">
    <property type="entry name" value="CELL CYCLE PROTEIN"/>
    <property type="match status" value="1"/>
</dbReference>
<evidence type="ECO:0000256" key="1">
    <source>
        <dbReference type="ARBA" id="ARBA00004141"/>
    </source>
</evidence>
<evidence type="ECO:0000313" key="7">
    <source>
        <dbReference type="EMBL" id="MFL9841947.1"/>
    </source>
</evidence>
<feature type="transmembrane region" description="Helical" evidence="6">
    <location>
        <begin position="45"/>
        <end position="65"/>
    </location>
</feature>
<feature type="transmembrane region" description="Helical" evidence="6">
    <location>
        <begin position="341"/>
        <end position="362"/>
    </location>
</feature>
<dbReference type="EMBL" id="JBELQC010000002">
    <property type="protein sequence ID" value="MFL9841947.1"/>
    <property type="molecule type" value="Genomic_DNA"/>
</dbReference>
<evidence type="ECO:0000256" key="4">
    <source>
        <dbReference type="ARBA" id="ARBA00022989"/>
    </source>
</evidence>
<comment type="catalytic activity">
    <reaction evidence="6">
        <text>[GlcNAc-(1-&gt;4)-Mur2Ac(oyl-L-Ala-gamma-D-Glu-L-Lys-D-Ala-D-Ala)](n)-di-trans,octa-cis-undecaprenyl diphosphate + beta-D-GlcNAc-(1-&gt;4)-Mur2Ac(oyl-L-Ala-gamma-D-Glu-L-Lys-D-Ala-D-Ala)-di-trans,octa-cis-undecaprenyl diphosphate = [GlcNAc-(1-&gt;4)-Mur2Ac(oyl-L-Ala-gamma-D-Glu-L-Lys-D-Ala-D-Ala)](n+1)-di-trans,octa-cis-undecaprenyl diphosphate + di-trans,octa-cis-undecaprenyl diphosphate + H(+)</text>
        <dbReference type="Rhea" id="RHEA:23708"/>
        <dbReference type="Rhea" id="RHEA-COMP:9602"/>
        <dbReference type="Rhea" id="RHEA-COMP:9603"/>
        <dbReference type="ChEBI" id="CHEBI:15378"/>
        <dbReference type="ChEBI" id="CHEBI:58405"/>
        <dbReference type="ChEBI" id="CHEBI:60033"/>
        <dbReference type="ChEBI" id="CHEBI:78435"/>
        <dbReference type="EC" id="2.4.99.28"/>
    </reaction>
</comment>
<feature type="transmembrane region" description="Helical" evidence="6">
    <location>
        <begin position="308"/>
        <end position="329"/>
    </location>
</feature>
<comment type="pathway">
    <text evidence="6">Cell wall biogenesis; peptidoglycan biosynthesis.</text>
</comment>
<dbReference type="NCBIfam" id="TIGR02210">
    <property type="entry name" value="rodA_shape"/>
    <property type="match status" value="1"/>
</dbReference>
<dbReference type="InterPro" id="IPR001182">
    <property type="entry name" value="FtsW/RodA"/>
</dbReference>
<keyword evidence="6" id="KW-0328">Glycosyltransferase</keyword>
<organism evidence="7 8">
    <name type="scientific">Sphingomonas plantiphila</name>
    <dbReference type="NCBI Taxonomy" id="3163295"/>
    <lineage>
        <taxon>Bacteria</taxon>
        <taxon>Pseudomonadati</taxon>
        <taxon>Pseudomonadota</taxon>
        <taxon>Alphaproteobacteria</taxon>
        <taxon>Sphingomonadales</taxon>
        <taxon>Sphingomonadaceae</taxon>
        <taxon>Sphingomonas</taxon>
    </lineage>
</organism>
<evidence type="ECO:0000256" key="3">
    <source>
        <dbReference type="ARBA" id="ARBA00022960"/>
    </source>
</evidence>
<name>A0ABW8YPV5_9SPHN</name>
<keyword evidence="6" id="KW-1003">Cell membrane</keyword>
<dbReference type="RefSeq" id="WP_408079138.1">
    <property type="nucleotide sequence ID" value="NZ_JBELQC010000002.1"/>
</dbReference>
<feature type="transmembrane region" description="Helical" evidence="6">
    <location>
        <begin position="142"/>
        <end position="159"/>
    </location>
</feature>
<reference evidence="7 8" key="1">
    <citation type="submission" date="2024-06" db="EMBL/GenBank/DDBJ databases">
        <authorList>
            <person name="Kaempfer P."/>
            <person name="Viver T."/>
        </authorList>
    </citation>
    <scope>NUCLEOTIDE SEQUENCE [LARGE SCALE GENOMIC DNA]</scope>
    <source>
        <strain evidence="7 8">ST-64</strain>
    </source>
</reference>
<dbReference type="HAMAP" id="MF_02079">
    <property type="entry name" value="PGT_RodA"/>
    <property type="match status" value="1"/>
</dbReference>
<keyword evidence="6" id="KW-0573">Peptidoglycan synthesis</keyword>
<proteinExistence type="inferred from homology"/>
<dbReference type="PANTHER" id="PTHR30474:SF1">
    <property type="entry name" value="PEPTIDOGLYCAN GLYCOSYLTRANSFERASE MRDB"/>
    <property type="match status" value="1"/>
</dbReference>
<evidence type="ECO:0000256" key="2">
    <source>
        <dbReference type="ARBA" id="ARBA00022692"/>
    </source>
</evidence>
<keyword evidence="5 6" id="KW-0472">Membrane</keyword>
<keyword evidence="2 6" id="KW-0812">Transmembrane</keyword>
<comment type="subcellular location">
    <subcellularLocation>
        <location evidence="6">Cell inner membrane</location>
        <topology evidence="6">Multi-pass membrane protein</topology>
    </subcellularLocation>
    <subcellularLocation>
        <location evidence="1">Membrane</location>
        <topology evidence="1">Multi-pass membrane protein</topology>
    </subcellularLocation>
</comment>
<comment type="caution">
    <text evidence="7">The sequence shown here is derived from an EMBL/GenBank/DDBJ whole genome shotgun (WGS) entry which is preliminary data.</text>
</comment>
<evidence type="ECO:0000313" key="8">
    <source>
        <dbReference type="Proteomes" id="UP001629244"/>
    </source>
</evidence>
<keyword evidence="4 6" id="KW-1133">Transmembrane helix</keyword>
<keyword evidence="6" id="KW-0808">Transferase</keyword>
<keyword evidence="3 6" id="KW-0133">Cell shape</keyword>
<feature type="transmembrane region" description="Helical" evidence="6">
    <location>
        <begin position="77"/>
        <end position="97"/>
    </location>
</feature>
<dbReference type="Pfam" id="PF01098">
    <property type="entry name" value="FTSW_RODA_SPOVE"/>
    <property type="match status" value="1"/>
</dbReference>
<keyword evidence="6" id="KW-0997">Cell inner membrane</keyword>
<feature type="transmembrane region" description="Helical" evidence="6">
    <location>
        <begin position="275"/>
        <end position="296"/>
    </location>
</feature>
<evidence type="ECO:0000256" key="6">
    <source>
        <dbReference type="HAMAP-Rule" id="MF_02079"/>
    </source>
</evidence>